<dbReference type="EMBL" id="OX596091">
    <property type="protein sequence ID" value="CAN0556161.1"/>
    <property type="molecule type" value="Genomic_DNA"/>
</dbReference>
<evidence type="ECO:0000313" key="2">
    <source>
        <dbReference type="Proteomes" id="UP001162501"/>
    </source>
</evidence>
<protein>
    <submittedName>
        <fullName evidence="1">Uncharacterized protein</fullName>
    </submittedName>
</protein>
<accession>A0AC60A5C9</accession>
<reference evidence="1" key="2">
    <citation type="submission" date="2025-03" db="EMBL/GenBank/DDBJ databases">
        <authorList>
            <consortium name="ELIXIR-Norway"/>
            <consortium name="Elixir Norway"/>
        </authorList>
    </citation>
    <scope>NUCLEOTIDE SEQUENCE</scope>
</reference>
<organism evidence="1 2">
    <name type="scientific">Rangifer tarandus platyrhynchus</name>
    <name type="common">Svalbard reindeer</name>
    <dbReference type="NCBI Taxonomy" id="3082113"/>
    <lineage>
        <taxon>Eukaryota</taxon>
        <taxon>Metazoa</taxon>
        <taxon>Chordata</taxon>
        <taxon>Craniata</taxon>
        <taxon>Vertebrata</taxon>
        <taxon>Euteleostomi</taxon>
        <taxon>Mammalia</taxon>
        <taxon>Eutheria</taxon>
        <taxon>Laurasiatheria</taxon>
        <taxon>Artiodactyla</taxon>
        <taxon>Ruminantia</taxon>
        <taxon>Pecora</taxon>
        <taxon>Cervidae</taxon>
        <taxon>Odocoileinae</taxon>
        <taxon>Rangifer</taxon>
    </lineage>
</organism>
<sequence length="121" mass="13232">MNHFFCDVSPLLSLACSGVALAELVDFLLALLSLLGPRLLTAFATCAAHLAVVVIFCSASLFIYARPRAIYSFDLHKLVSVVYTVLTPLLNPIIYCLRNREVREALHKVVQRAAQARGATS</sequence>
<evidence type="ECO:0000313" key="1">
    <source>
        <dbReference type="EMBL" id="CAN0556161.1"/>
    </source>
</evidence>
<name>A0AC60A5C9_RANTA</name>
<reference evidence="1" key="1">
    <citation type="submission" date="2023-05" db="EMBL/GenBank/DDBJ databases">
        <authorList>
            <consortium name="ELIXIR-Norway"/>
        </authorList>
    </citation>
    <scope>NUCLEOTIDE SEQUENCE</scope>
</reference>
<gene>
    <name evidence="1" type="ORF">MRATA1EN22A_LOCUS26931</name>
</gene>
<dbReference type="Proteomes" id="UP001162501">
    <property type="component" value="Chromosome 7"/>
</dbReference>
<proteinExistence type="predicted"/>